<dbReference type="SUPFAM" id="SSF56053">
    <property type="entry name" value="Ribosomal protein L6"/>
    <property type="match status" value="1"/>
</dbReference>
<dbReference type="Proteomes" id="UP001159641">
    <property type="component" value="Unassembled WGS sequence"/>
</dbReference>
<dbReference type="EMBL" id="JAIQCJ010000056">
    <property type="protein sequence ID" value="KAJ8798465.1"/>
    <property type="molecule type" value="Genomic_DNA"/>
</dbReference>
<accession>A0AB34I4Y5</accession>
<comment type="caution">
    <text evidence="1">The sequence shown here is derived from an EMBL/GenBank/DDBJ whole genome shotgun (WGS) entry which is preliminary data.</text>
</comment>
<dbReference type="GO" id="GO:0003735">
    <property type="term" value="F:structural constituent of ribosome"/>
    <property type="evidence" value="ECO:0007669"/>
    <property type="project" value="InterPro"/>
</dbReference>
<protein>
    <recommendedName>
        <fullName evidence="3">60S ribosomal protein L9</fullName>
    </recommendedName>
</protein>
<keyword evidence="2" id="KW-1185">Reference proteome</keyword>
<name>A0AB34I4Y5_ESCRO</name>
<evidence type="ECO:0000313" key="1">
    <source>
        <dbReference type="EMBL" id="KAJ8798465.1"/>
    </source>
</evidence>
<dbReference type="GO" id="GO:0006412">
    <property type="term" value="P:translation"/>
    <property type="evidence" value="ECO:0007669"/>
    <property type="project" value="InterPro"/>
</dbReference>
<organism evidence="1 2">
    <name type="scientific">Eschrichtius robustus</name>
    <name type="common">California gray whale</name>
    <name type="synonym">Eschrichtius gibbosus</name>
    <dbReference type="NCBI Taxonomy" id="9764"/>
    <lineage>
        <taxon>Eukaryota</taxon>
        <taxon>Metazoa</taxon>
        <taxon>Chordata</taxon>
        <taxon>Craniata</taxon>
        <taxon>Vertebrata</taxon>
        <taxon>Euteleostomi</taxon>
        <taxon>Mammalia</taxon>
        <taxon>Eutheria</taxon>
        <taxon>Laurasiatheria</taxon>
        <taxon>Artiodactyla</taxon>
        <taxon>Whippomorpha</taxon>
        <taxon>Cetacea</taxon>
        <taxon>Mysticeti</taxon>
        <taxon>Eschrichtiidae</taxon>
        <taxon>Eschrichtius</taxon>
    </lineage>
</organism>
<proteinExistence type="predicted"/>
<sequence>MTNSRELERDWLLFALCSHEQNTIKVATLGFHYKGSDKARRCLFSSQGQKDELILEGNNIELASNSAALIQQAMAVKNKNTRKILDSIYVSEKGAVQQAD</sequence>
<dbReference type="GO" id="GO:0019843">
    <property type="term" value="F:rRNA binding"/>
    <property type="evidence" value="ECO:0007669"/>
    <property type="project" value="InterPro"/>
</dbReference>
<dbReference type="GO" id="GO:0005840">
    <property type="term" value="C:ribosome"/>
    <property type="evidence" value="ECO:0007669"/>
    <property type="project" value="InterPro"/>
</dbReference>
<dbReference type="InterPro" id="IPR036789">
    <property type="entry name" value="Ribosomal_uL6-like_a/b-dom_sf"/>
</dbReference>
<evidence type="ECO:0000313" key="2">
    <source>
        <dbReference type="Proteomes" id="UP001159641"/>
    </source>
</evidence>
<dbReference type="AlphaFoldDB" id="A0AB34I4Y5"/>
<dbReference type="Gene3D" id="3.90.930.12">
    <property type="entry name" value="Ribosomal protein L6, alpha-beta domain"/>
    <property type="match status" value="1"/>
</dbReference>
<gene>
    <name evidence="1" type="ORF">J1605_016744</name>
</gene>
<reference evidence="1 2" key="1">
    <citation type="submission" date="2022-11" db="EMBL/GenBank/DDBJ databases">
        <title>Whole genome sequence of Eschrichtius robustus ER-17-0199.</title>
        <authorList>
            <person name="Bruniche-Olsen A."/>
            <person name="Black A.N."/>
            <person name="Fields C.J."/>
            <person name="Walden K."/>
            <person name="Dewoody J.A."/>
        </authorList>
    </citation>
    <scope>NUCLEOTIDE SEQUENCE [LARGE SCALE GENOMIC DNA]</scope>
    <source>
        <strain evidence="1">ER-17-0199</strain>
        <tissue evidence="1">Blubber</tissue>
    </source>
</reference>
<evidence type="ECO:0008006" key="3">
    <source>
        <dbReference type="Google" id="ProtNLM"/>
    </source>
</evidence>